<dbReference type="InterPro" id="IPR007420">
    <property type="entry name" value="DUF465"/>
</dbReference>
<accession>A0A918RWZ6</accession>
<sequence>MQLDKAEKQALITALAELKQQHRDLDLAISDMADTLHANQLEIGRLKKQKLRLKDAIARVESRLIPDLHA</sequence>
<reference evidence="2" key="2">
    <citation type="submission" date="2020-09" db="EMBL/GenBank/DDBJ databases">
        <authorList>
            <person name="Sun Q."/>
            <person name="Kim S."/>
        </authorList>
    </citation>
    <scope>NUCLEOTIDE SEQUENCE</scope>
    <source>
        <strain evidence="2">KCTC 12711</strain>
    </source>
</reference>
<keyword evidence="3" id="KW-1185">Reference proteome</keyword>
<evidence type="ECO:0000256" key="1">
    <source>
        <dbReference type="SAM" id="Coils"/>
    </source>
</evidence>
<dbReference type="InterPro" id="IPR038444">
    <property type="entry name" value="DUF465_sf"/>
</dbReference>
<evidence type="ECO:0000313" key="2">
    <source>
        <dbReference type="EMBL" id="GHA14433.1"/>
    </source>
</evidence>
<keyword evidence="1" id="KW-0175">Coiled coil</keyword>
<protein>
    <recommendedName>
        <fullName evidence="4">DUF465 domain-containing protein</fullName>
    </recommendedName>
</protein>
<organism evidence="2 3">
    <name type="scientific">Arenicella chitinivorans</name>
    <dbReference type="NCBI Taxonomy" id="1329800"/>
    <lineage>
        <taxon>Bacteria</taxon>
        <taxon>Pseudomonadati</taxon>
        <taxon>Pseudomonadota</taxon>
        <taxon>Gammaproteobacteria</taxon>
        <taxon>Arenicellales</taxon>
        <taxon>Arenicellaceae</taxon>
        <taxon>Arenicella</taxon>
    </lineage>
</organism>
<evidence type="ECO:0000313" key="3">
    <source>
        <dbReference type="Proteomes" id="UP000614811"/>
    </source>
</evidence>
<dbReference type="Proteomes" id="UP000614811">
    <property type="component" value="Unassembled WGS sequence"/>
</dbReference>
<gene>
    <name evidence="2" type="ORF">GCM10008090_25270</name>
</gene>
<name>A0A918RWZ6_9GAMM</name>
<reference evidence="2" key="1">
    <citation type="journal article" date="2014" name="Int. J. Syst. Evol. Microbiol.">
        <title>Complete genome sequence of Corynebacterium casei LMG S-19264T (=DSM 44701T), isolated from a smear-ripened cheese.</title>
        <authorList>
            <consortium name="US DOE Joint Genome Institute (JGI-PGF)"/>
            <person name="Walter F."/>
            <person name="Albersmeier A."/>
            <person name="Kalinowski J."/>
            <person name="Ruckert C."/>
        </authorList>
    </citation>
    <scope>NUCLEOTIDE SEQUENCE</scope>
    <source>
        <strain evidence="2">KCTC 12711</strain>
    </source>
</reference>
<dbReference type="Gene3D" id="6.10.280.50">
    <property type="match status" value="1"/>
</dbReference>
<comment type="caution">
    <text evidence="2">The sequence shown here is derived from an EMBL/GenBank/DDBJ whole genome shotgun (WGS) entry which is preliminary data.</text>
</comment>
<dbReference type="AlphaFoldDB" id="A0A918RWZ6"/>
<proteinExistence type="predicted"/>
<dbReference type="Pfam" id="PF04325">
    <property type="entry name" value="DUF465"/>
    <property type="match status" value="1"/>
</dbReference>
<evidence type="ECO:0008006" key="4">
    <source>
        <dbReference type="Google" id="ProtNLM"/>
    </source>
</evidence>
<dbReference type="EMBL" id="BMXA01000004">
    <property type="protein sequence ID" value="GHA14433.1"/>
    <property type="molecule type" value="Genomic_DNA"/>
</dbReference>
<feature type="coiled-coil region" evidence="1">
    <location>
        <begin position="1"/>
        <end position="63"/>
    </location>
</feature>
<dbReference type="RefSeq" id="WP_189401804.1">
    <property type="nucleotide sequence ID" value="NZ_BMXA01000004.1"/>
</dbReference>